<dbReference type="Pfam" id="PF00633">
    <property type="entry name" value="HHH"/>
    <property type="match status" value="1"/>
</dbReference>
<dbReference type="GO" id="GO:0006298">
    <property type="term" value="P:mismatch repair"/>
    <property type="evidence" value="ECO:0007669"/>
    <property type="project" value="TreeGrafter"/>
</dbReference>
<dbReference type="GO" id="GO:0006284">
    <property type="term" value="P:base-excision repair"/>
    <property type="evidence" value="ECO:0007669"/>
    <property type="project" value="InterPro"/>
</dbReference>
<dbReference type="InterPro" id="IPR004035">
    <property type="entry name" value="Endouclease-III_FeS-bd_BS"/>
</dbReference>
<comment type="similarity">
    <text evidence="3">Belongs to the Nth/MutY family.</text>
</comment>
<dbReference type="GO" id="GO:0034039">
    <property type="term" value="F:8-oxo-7,8-dihydroguanine DNA N-glycosylase activity"/>
    <property type="evidence" value="ECO:0007669"/>
    <property type="project" value="TreeGrafter"/>
</dbReference>
<evidence type="ECO:0000256" key="1">
    <source>
        <dbReference type="ARBA" id="ARBA00000843"/>
    </source>
</evidence>
<evidence type="ECO:0000256" key="12">
    <source>
        <dbReference type="ARBA" id="ARBA00023204"/>
    </source>
</evidence>
<reference evidence="15 16" key="1">
    <citation type="journal article" date="2012" name="Stand. Genomic Sci.">
        <title>Genome sequence of the ocean sediment bacterium Saccharomonospora marina type strain (XMU15(T)).</title>
        <authorList>
            <person name="Klenk H.P."/>
            <person name="Lu M."/>
            <person name="Lucas S."/>
            <person name="Lapidus A."/>
            <person name="Copeland A."/>
            <person name="Pitluck S."/>
            <person name="Goodwin L.A."/>
            <person name="Han C."/>
            <person name="Tapia R."/>
            <person name="Brambilla E.M."/>
            <person name="Potter G."/>
            <person name="Land M."/>
            <person name="Ivanova N."/>
            <person name="Rohde M."/>
            <person name="Goker M."/>
            <person name="Detter J.C."/>
            <person name="Li W.J."/>
            <person name="Kyrpides N.C."/>
            <person name="Woyke T."/>
        </authorList>
    </citation>
    <scope>NUCLEOTIDE SEQUENCE [LARGE SCALE GENOMIC DNA]</scope>
    <source>
        <strain evidence="15 16">XMU15</strain>
    </source>
</reference>
<keyword evidence="9" id="KW-0378">Hydrolase</keyword>
<keyword evidence="13" id="KW-0326">Glycosidase</keyword>
<gene>
    <name evidence="15" type="ORF">SacmaDRAFT_4961</name>
</gene>
<dbReference type="eggNOG" id="COG1194">
    <property type="taxonomic scope" value="Bacteria"/>
</dbReference>
<comment type="cofactor">
    <cofactor evidence="2">
        <name>[4Fe-4S] cluster</name>
        <dbReference type="ChEBI" id="CHEBI:49883"/>
    </cofactor>
</comment>
<proteinExistence type="inferred from homology"/>
<sequence length="301" mass="32600">MIAGLVESAPMSIDADCLLDWFDESARDLPWRDADCSPWGVLVSEIMLQQTPVARVLPVWQEWLDRWPRPSALAGESQGEVLRAWGKLGYPRRALRLHAAACVIASEHHDRVPDDVEALLALPGIGAYTARAVAAFAYGKRAPVVDTNVRRVVARAVHGAGDAGPASISRDLADVEALLPADEPRAARFSAALMELGALICVARSPKCTGCPLVSGCAWQRAGRPEYTGPAKPVQKYGGTDRHVRGLLLDVLRNTTEPVEKARLDVVWSKPGQRDRCLDSLLVDGLVEQTPDGRFGLPGEH</sequence>
<dbReference type="InterPro" id="IPR003265">
    <property type="entry name" value="HhH-GPD_domain"/>
</dbReference>
<dbReference type="EMBL" id="CM001439">
    <property type="protein sequence ID" value="EHR53132.1"/>
    <property type="molecule type" value="Genomic_DNA"/>
</dbReference>
<evidence type="ECO:0000313" key="15">
    <source>
        <dbReference type="EMBL" id="EHR53132.1"/>
    </source>
</evidence>
<comment type="catalytic activity">
    <reaction evidence="1">
        <text>Hydrolyzes free adenine bases from 7,8-dihydro-8-oxoguanine:adenine mismatched double-stranded DNA, leaving an apurinic site.</text>
        <dbReference type="EC" id="3.2.2.31"/>
    </reaction>
</comment>
<dbReference type="Gene3D" id="1.10.1670.10">
    <property type="entry name" value="Helix-hairpin-Helix base-excision DNA repair enzymes (C-terminal)"/>
    <property type="match status" value="1"/>
</dbReference>
<evidence type="ECO:0000256" key="4">
    <source>
        <dbReference type="ARBA" id="ARBA00012045"/>
    </source>
</evidence>
<dbReference type="SUPFAM" id="SSF48150">
    <property type="entry name" value="DNA-glycosylase"/>
    <property type="match status" value="1"/>
</dbReference>
<evidence type="ECO:0000313" key="16">
    <source>
        <dbReference type="Proteomes" id="UP000004926"/>
    </source>
</evidence>
<dbReference type="HOGENOM" id="CLU_012862_2_0_11"/>
<dbReference type="PANTHER" id="PTHR42944:SF1">
    <property type="entry name" value="ADENINE DNA GLYCOSYLASE"/>
    <property type="match status" value="1"/>
</dbReference>
<organism evidence="15 16">
    <name type="scientific">Saccharomonospora marina XMU15</name>
    <dbReference type="NCBI Taxonomy" id="882083"/>
    <lineage>
        <taxon>Bacteria</taxon>
        <taxon>Bacillati</taxon>
        <taxon>Actinomycetota</taxon>
        <taxon>Actinomycetes</taxon>
        <taxon>Pseudonocardiales</taxon>
        <taxon>Pseudonocardiaceae</taxon>
        <taxon>Saccharomonospora</taxon>
    </lineage>
</organism>
<dbReference type="STRING" id="882083.SacmaDRAFT_4961"/>
<keyword evidence="7" id="KW-0479">Metal-binding</keyword>
<dbReference type="Pfam" id="PF00730">
    <property type="entry name" value="HhH-GPD"/>
    <property type="match status" value="1"/>
</dbReference>
<keyword evidence="8" id="KW-0227">DNA damage</keyword>
<keyword evidence="16" id="KW-1185">Reference proteome</keyword>
<name>H5X203_9PSEU</name>
<dbReference type="CDD" id="cd00056">
    <property type="entry name" value="ENDO3c"/>
    <property type="match status" value="1"/>
</dbReference>
<protein>
    <recommendedName>
        <fullName evidence="5">Adenine DNA glycosylase</fullName>
        <ecNumber evidence="4">3.2.2.31</ecNumber>
    </recommendedName>
</protein>
<evidence type="ECO:0000256" key="7">
    <source>
        <dbReference type="ARBA" id="ARBA00022723"/>
    </source>
</evidence>
<dbReference type="InterPro" id="IPR011257">
    <property type="entry name" value="DNA_glycosylase"/>
</dbReference>
<evidence type="ECO:0000256" key="5">
    <source>
        <dbReference type="ARBA" id="ARBA00022023"/>
    </source>
</evidence>
<evidence type="ECO:0000256" key="13">
    <source>
        <dbReference type="ARBA" id="ARBA00023295"/>
    </source>
</evidence>
<dbReference type="EC" id="3.2.2.31" evidence="4"/>
<evidence type="ECO:0000256" key="2">
    <source>
        <dbReference type="ARBA" id="ARBA00001966"/>
    </source>
</evidence>
<dbReference type="Gene3D" id="1.10.340.30">
    <property type="entry name" value="Hypothetical protein, domain 2"/>
    <property type="match status" value="1"/>
</dbReference>
<evidence type="ECO:0000256" key="3">
    <source>
        <dbReference type="ARBA" id="ARBA00008343"/>
    </source>
</evidence>
<dbReference type="InterPro" id="IPR023170">
    <property type="entry name" value="HhH_base_excis_C"/>
</dbReference>
<keyword evidence="10" id="KW-0408">Iron</keyword>
<evidence type="ECO:0000259" key="14">
    <source>
        <dbReference type="SMART" id="SM00478"/>
    </source>
</evidence>
<feature type="domain" description="HhH-GPD" evidence="14">
    <location>
        <begin position="47"/>
        <end position="199"/>
    </location>
</feature>
<evidence type="ECO:0000256" key="9">
    <source>
        <dbReference type="ARBA" id="ARBA00022801"/>
    </source>
</evidence>
<keyword evidence="11" id="KW-0411">Iron-sulfur</keyword>
<evidence type="ECO:0000256" key="10">
    <source>
        <dbReference type="ARBA" id="ARBA00023004"/>
    </source>
</evidence>
<dbReference type="Proteomes" id="UP000004926">
    <property type="component" value="Chromosome"/>
</dbReference>
<dbReference type="GO" id="GO:0046872">
    <property type="term" value="F:metal ion binding"/>
    <property type="evidence" value="ECO:0007669"/>
    <property type="project" value="UniProtKB-KW"/>
</dbReference>
<dbReference type="FunFam" id="1.10.340.30:FF:000003">
    <property type="entry name" value="A/G-specific adenine glycosylase"/>
    <property type="match status" value="1"/>
</dbReference>
<dbReference type="SMART" id="SM00478">
    <property type="entry name" value="ENDO3c"/>
    <property type="match status" value="1"/>
</dbReference>
<dbReference type="GO" id="GO:0000701">
    <property type="term" value="F:purine-specific mismatch base pair DNA N-glycosylase activity"/>
    <property type="evidence" value="ECO:0007669"/>
    <property type="project" value="UniProtKB-EC"/>
</dbReference>
<dbReference type="InterPro" id="IPR000445">
    <property type="entry name" value="HhH_motif"/>
</dbReference>
<dbReference type="GO" id="GO:0051539">
    <property type="term" value="F:4 iron, 4 sulfur cluster binding"/>
    <property type="evidence" value="ECO:0007669"/>
    <property type="project" value="UniProtKB-KW"/>
</dbReference>
<dbReference type="GO" id="GO:0032357">
    <property type="term" value="F:oxidized purine DNA binding"/>
    <property type="evidence" value="ECO:0007669"/>
    <property type="project" value="TreeGrafter"/>
</dbReference>
<evidence type="ECO:0000256" key="8">
    <source>
        <dbReference type="ARBA" id="ARBA00022763"/>
    </source>
</evidence>
<accession>H5X203</accession>
<dbReference type="PANTHER" id="PTHR42944">
    <property type="entry name" value="ADENINE DNA GLYCOSYLASE"/>
    <property type="match status" value="1"/>
</dbReference>
<dbReference type="InterPro" id="IPR044298">
    <property type="entry name" value="MIG/MutY"/>
</dbReference>
<dbReference type="GO" id="GO:0035485">
    <property type="term" value="F:adenine/guanine mispair binding"/>
    <property type="evidence" value="ECO:0007669"/>
    <property type="project" value="TreeGrafter"/>
</dbReference>
<dbReference type="PROSITE" id="PS00764">
    <property type="entry name" value="ENDONUCLEASE_III_1"/>
    <property type="match status" value="1"/>
</dbReference>
<evidence type="ECO:0000256" key="11">
    <source>
        <dbReference type="ARBA" id="ARBA00023014"/>
    </source>
</evidence>
<keyword evidence="6" id="KW-0004">4Fe-4S</keyword>
<evidence type="ECO:0000256" key="6">
    <source>
        <dbReference type="ARBA" id="ARBA00022485"/>
    </source>
</evidence>
<dbReference type="AlphaFoldDB" id="H5X203"/>
<keyword evidence="12" id="KW-0234">DNA repair</keyword>